<protein>
    <submittedName>
        <fullName evidence="1">Uncharacterized protein</fullName>
    </submittedName>
</protein>
<evidence type="ECO:0000313" key="1">
    <source>
        <dbReference type="EMBL" id="PRX54409.1"/>
    </source>
</evidence>
<comment type="caution">
    <text evidence="1">The sequence shown here is derived from an EMBL/GenBank/DDBJ whole genome shotgun (WGS) entry which is preliminary data.</text>
</comment>
<proteinExistence type="predicted"/>
<organism evidence="1 2">
    <name type="scientific">Flagellimonas meridianipacifica</name>
    <dbReference type="NCBI Taxonomy" id="1080225"/>
    <lineage>
        <taxon>Bacteria</taxon>
        <taxon>Pseudomonadati</taxon>
        <taxon>Bacteroidota</taxon>
        <taxon>Flavobacteriia</taxon>
        <taxon>Flavobacteriales</taxon>
        <taxon>Flavobacteriaceae</taxon>
        <taxon>Flagellimonas</taxon>
    </lineage>
</organism>
<accession>A0A2T0MAA6</accession>
<dbReference type="EMBL" id="PVYX01000002">
    <property type="protein sequence ID" value="PRX54409.1"/>
    <property type="molecule type" value="Genomic_DNA"/>
</dbReference>
<name>A0A2T0MAA6_9FLAO</name>
<reference evidence="1 2" key="1">
    <citation type="submission" date="2018-03" db="EMBL/GenBank/DDBJ databases">
        <title>Genomic Encyclopedia of Archaeal and Bacterial Type Strains, Phase II (KMG-II): from individual species to whole genera.</title>
        <authorList>
            <person name="Goeker M."/>
        </authorList>
    </citation>
    <scope>NUCLEOTIDE SEQUENCE [LARGE SCALE GENOMIC DNA]</scope>
    <source>
        <strain evidence="1 2">DSM 25027</strain>
    </source>
</reference>
<evidence type="ECO:0000313" key="2">
    <source>
        <dbReference type="Proteomes" id="UP000237640"/>
    </source>
</evidence>
<keyword evidence="2" id="KW-1185">Reference proteome</keyword>
<gene>
    <name evidence="1" type="ORF">CLV81_2810</name>
</gene>
<dbReference type="Proteomes" id="UP000237640">
    <property type="component" value="Unassembled WGS sequence"/>
</dbReference>
<dbReference type="AlphaFoldDB" id="A0A2T0MAA6"/>
<sequence length="62" mass="7172">MMCFTLDCTEHYRKVLANVYLGLVRRAKLYFDKCGEDIRVPPGTRLSDYTLGFLQVSRKAPD</sequence>